<organism evidence="5 6">
    <name type="scientific">Pleurotus ostreatus (strain PC15)</name>
    <name type="common">Oyster mushroom</name>
    <dbReference type="NCBI Taxonomy" id="1137138"/>
    <lineage>
        <taxon>Eukaryota</taxon>
        <taxon>Fungi</taxon>
        <taxon>Dikarya</taxon>
        <taxon>Basidiomycota</taxon>
        <taxon>Agaricomycotina</taxon>
        <taxon>Agaricomycetes</taxon>
        <taxon>Agaricomycetidae</taxon>
        <taxon>Agaricales</taxon>
        <taxon>Pleurotineae</taxon>
        <taxon>Pleurotaceae</taxon>
        <taxon>Pleurotus</taxon>
    </lineage>
</organism>
<keyword evidence="1 3" id="KW-0210">Decarboxylase</keyword>
<dbReference type="EMBL" id="KL198007">
    <property type="protein sequence ID" value="KDQ29385.1"/>
    <property type="molecule type" value="Genomic_DNA"/>
</dbReference>
<evidence type="ECO:0000259" key="4">
    <source>
        <dbReference type="Pfam" id="PF04909"/>
    </source>
</evidence>
<name>A0A067NQW9_PLEO1</name>
<dbReference type="OrthoDB" id="2832284at2759"/>
<dbReference type="VEuPathDB" id="FungiDB:PLEOSDRAFT_1103409"/>
<dbReference type="InParanoid" id="A0A067NQW9"/>
<feature type="domain" description="Amidohydrolase-related" evidence="4">
    <location>
        <begin position="8"/>
        <end position="318"/>
    </location>
</feature>
<dbReference type="InterPro" id="IPR032465">
    <property type="entry name" value="ACMSD"/>
</dbReference>
<dbReference type="InterPro" id="IPR006680">
    <property type="entry name" value="Amidohydro-rel"/>
</dbReference>
<comment type="similarity">
    <text evidence="3">Belongs to the metallo-dependent hydrolases superfamily.</text>
</comment>
<evidence type="ECO:0000313" key="5">
    <source>
        <dbReference type="EMBL" id="KDQ29385.1"/>
    </source>
</evidence>
<gene>
    <name evidence="5" type="ORF">PLEOSDRAFT_1103409</name>
</gene>
<evidence type="ECO:0000256" key="2">
    <source>
        <dbReference type="ARBA" id="ARBA00023239"/>
    </source>
</evidence>
<evidence type="ECO:0000256" key="3">
    <source>
        <dbReference type="RuleBase" id="RU366045"/>
    </source>
</evidence>
<evidence type="ECO:0000313" key="6">
    <source>
        <dbReference type="Proteomes" id="UP000027073"/>
    </source>
</evidence>
<dbReference type="Gene3D" id="3.20.20.140">
    <property type="entry name" value="Metal-dependent hydrolases"/>
    <property type="match status" value="1"/>
</dbReference>
<dbReference type="PANTHER" id="PTHR21240:SF28">
    <property type="entry name" value="ISO-OROTATE DECARBOXYLASE (EUROFUNG)"/>
    <property type="match status" value="1"/>
</dbReference>
<dbReference type="HOGENOM" id="CLU_039329_2_1_1"/>
<dbReference type="AlphaFoldDB" id="A0A067NQW9"/>
<proteinExistence type="inferred from homology"/>
<protein>
    <recommendedName>
        <fullName evidence="4">Amidohydrolase-related domain-containing protein</fullName>
    </recommendedName>
</protein>
<keyword evidence="2 3" id="KW-0456">Lyase</keyword>
<dbReference type="STRING" id="1137138.A0A067NQW9"/>
<dbReference type="SUPFAM" id="SSF51556">
    <property type="entry name" value="Metallo-dependent hydrolases"/>
    <property type="match status" value="1"/>
</dbReference>
<dbReference type="Pfam" id="PF04909">
    <property type="entry name" value="Amidohydro_2"/>
    <property type="match status" value="1"/>
</dbReference>
<dbReference type="PANTHER" id="PTHR21240">
    <property type="entry name" value="2-AMINO-3-CARBOXYLMUCONATE-6-SEMIALDEHYDE DECARBOXYLASE"/>
    <property type="match status" value="1"/>
</dbReference>
<accession>A0A067NQW9</accession>
<reference evidence="6" key="1">
    <citation type="journal article" date="2014" name="Proc. Natl. Acad. Sci. U.S.A.">
        <title>Extensive sampling of basidiomycete genomes demonstrates inadequacy of the white-rot/brown-rot paradigm for wood decay fungi.</title>
        <authorList>
            <person name="Riley R."/>
            <person name="Salamov A.A."/>
            <person name="Brown D.W."/>
            <person name="Nagy L.G."/>
            <person name="Floudas D."/>
            <person name="Held B.W."/>
            <person name="Levasseur A."/>
            <person name="Lombard V."/>
            <person name="Morin E."/>
            <person name="Otillar R."/>
            <person name="Lindquist E.A."/>
            <person name="Sun H."/>
            <person name="LaButti K.M."/>
            <person name="Schmutz J."/>
            <person name="Jabbour D."/>
            <person name="Luo H."/>
            <person name="Baker S.E."/>
            <person name="Pisabarro A.G."/>
            <person name="Walton J.D."/>
            <person name="Blanchette R.A."/>
            <person name="Henrissat B."/>
            <person name="Martin F."/>
            <person name="Cullen D."/>
            <person name="Hibbett D.S."/>
            <person name="Grigoriev I.V."/>
        </authorList>
    </citation>
    <scope>NUCLEOTIDE SEQUENCE [LARGE SCALE GENOMIC DNA]</scope>
    <source>
        <strain evidence="6">PC15</strain>
    </source>
</reference>
<sequence>MHPVVKRVDIHHHLFPRGVDKSKASANAGWRTPSESLPWNPQVSLRAMEKCNVDVAILSTPAASHGLPGLENRAITRNHNIQAAATCAAYPSRFGFFAALPLLYDVLGALAEIDYALDELKADGISLSSSYGEGQDAKYVGDQRFEPIWKELDRRRAVVFLHGCQTPSSTPYPHEYLGLPITEVPNETFKAASHLVVTGMKRKYPNVKIILAHLGGSTPWLAPRVAVLSTHMGCPLTPSQILDDFKSFYFDTALSAYDTNLAAMLKFVKPDRLLFGTDCPAVSPQMSKWYTDNLERFYANDPHSLHAIMAGNALRLFPRLRETVEHPHPQARL</sequence>
<dbReference type="GO" id="GO:0005737">
    <property type="term" value="C:cytoplasm"/>
    <property type="evidence" value="ECO:0007669"/>
    <property type="project" value="TreeGrafter"/>
</dbReference>
<dbReference type="GO" id="GO:0019748">
    <property type="term" value="P:secondary metabolic process"/>
    <property type="evidence" value="ECO:0007669"/>
    <property type="project" value="TreeGrafter"/>
</dbReference>
<dbReference type="GO" id="GO:0016831">
    <property type="term" value="F:carboxy-lyase activity"/>
    <property type="evidence" value="ECO:0007669"/>
    <property type="project" value="UniProtKB-KW"/>
</dbReference>
<dbReference type="Proteomes" id="UP000027073">
    <property type="component" value="Unassembled WGS sequence"/>
</dbReference>
<evidence type="ECO:0000256" key="1">
    <source>
        <dbReference type="ARBA" id="ARBA00022793"/>
    </source>
</evidence>
<dbReference type="GO" id="GO:0016787">
    <property type="term" value="F:hydrolase activity"/>
    <property type="evidence" value="ECO:0007669"/>
    <property type="project" value="InterPro"/>
</dbReference>
<dbReference type="InterPro" id="IPR032466">
    <property type="entry name" value="Metal_Hydrolase"/>
</dbReference>